<keyword evidence="1" id="KW-0732">Signal</keyword>
<evidence type="ECO:0000313" key="2">
    <source>
        <dbReference type="EMBL" id="KIR62120.1"/>
    </source>
</evidence>
<comment type="caution">
    <text evidence="2">The sequence shown here is derived from an EMBL/GenBank/DDBJ whole genome shotgun (WGS) entry which is preliminary data.</text>
</comment>
<protein>
    <recommendedName>
        <fullName evidence="4">Peptidase inhibitor family I36</fullName>
    </recommendedName>
</protein>
<name>A0A0D0WXU5_9ACTN</name>
<evidence type="ECO:0008006" key="4">
    <source>
        <dbReference type="Google" id="ProtNLM"/>
    </source>
</evidence>
<dbReference type="AlphaFoldDB" id="A0A0D0WXU5"/>
<dbReference type="Gene3D" id="2.60.20.10">
    <property type="entry name" value="Crystallins"/>
    <property type="match status" value="1"/>
</dbReference>
<evidence type="ECO:0000313" key="3">
    <source>
        <dbReference type="Proteomes" id="UP000032254"/>
    </source>
</evidence>
<keyword evidence="3" id="KW-1185">Reference proteome</keyword>
<proteinExistence type="predicted"/>
<dbReference type="EMBL" id="JXSX01000003">
    <property type="protein sequence ID" value="KIR62120.1"/>
    <property type="molecule type" value="Genomic_DNA"/>
</dbReference>
<gene>
    <name evidence="2" type="ORF">TK50_25150</name>
</gene>
<organism evidence="2 3">
    <name type="scientific">Micromonospora haikouensis</name>
    <dbReference type="NCBI Taxonomy" id="686309"/>
    <lineage>
        <taxon>Bacteria</taxon>
        <taxon>Bacillati</taxon>
        <taxon>Actinomycetota</taxon>
        <taxon>Actinomycetes</taxon>
        <taxon>Micromonosporales</taxon>
        <taxon>Micromonosporaceae</taxon>
        <taxon>Micromonospora</taxon>
    </lineage>
</organism>
<dbReference type="Proteomes" id="UP000032254">
    <property type="component" value="Unassembled WGS sequence"/>
</dbReference>
<evidence type="ECO:0000256" key="1">
    <source>
        <dbReference type="SAM" id="SignalP"/>
    </source>
</evidence>
<dbReference type="Pfam" id="PF03995">
    <property type="entry name" value="Inhibitor_I36"/>
    <property type="match status" value="1"/>
</dbReference>
<sequence>MGVTGALTASALLGTAGVASADACPYERTCSYSTTNWGGTPGAVKENNKDLTAYYTWTHSESIYNNGASCNVTIYSGTNYTGTAYPLNRGTGWKTTSGSKIWHHAYSNKWFC</sequence>
<feature type="signal peptide" evidence="1">
    <location>
        <begin position="1"/>
        <end position="21"/>
    </location>
</feature>
<dbReference type="PATRIC" id="fig|47853.6.peg.5270"/>
<feature type="chain" id="PRO_5002236572" description="Peptidase inhibitor family I36" evidence="1">
    <location>
        <begin position="22"/>
        <end position="112"/>
    </location>
</feature>
<reference evidence="2 3" key="1">
    <citation type="submission" date="2015-01" db="EMBL/GenBank/DDBJ databases">
        <title>Sequencing and annotation of Micromonospora carbonacea strain JXNU-1 genome.</title>
        <authorList>
            <person name="Long Z."/>
            <person name="Huang Y."/>
            <person name="Jiang Y."/>
        </authorList>
    </citation>
    <scope>NUCLEOTIDE SEQUENCE [LARGE SCALE GENOMIC DNA]</scope>
    <source>
        <strain evidence="2 3">JXNU-1</strain>
    </source>
</reference>
<accession>A0A0D0WXU5</accession>